<accession>A0A8H6SUV9</accession>
<name>A0A8H6SUV9_9AGAR</name>
<gene>
    <name evidence="2" type="ORF">MIND_00424000</name>
</gene>
<feature type="region of interest" description="Disordered" evidence="1">
    <location>
        <begin position="178"/>
        <end position="235"/>
    </location>
</feature>
<dbReference type="GeneID" id="59343571"/>
<feature type="region of interest" description="Disordered" evidence="1">
    <location>
        <begin position="269"/>
        <end position="471"/>
    </location>
</feature>
<dbReference type="EMBL" id="JACAZF010000004">
    <property type="protein sequence ID" value="KAF7306328.1"/>
    <property type="molecule type" value="Genomic_DNA"/>
</dbReference>
<dbReference type="AlphaFoldDB" id="A0A8H6SUV9"/>
<sequence>MPSIIDKTLRKLRLKRRDPEKEMEKLTAAYTDPTNQQIVEDRNNLIAHDYAELTSQFSNMDNTDSEIHSLAYRAAELRHRIQASFLLQTHEFFDLDIANSESQNQEQQVRPVAPNTGAGPSHYSRFTFHRNDNRPMLGSGAPIHYSVPSPSSQEGNPNPFLSPGAGYSHSGQFLYELPPIASSPSQAPAQRAPYPLPVASGTHTQPARQPGFLSPRQQSDYQPSFSTPHLPQYSRTRPMVPTAAQLQSNPSMHIIREDDHAVHRRLRQEELARRPFTATDAGVPRSSIPQRNRRQSDELMGGFQFGNPFPEPKNRKPRPEPEGPKEASAGAPSGVKHVHQPPVQSTILQHQRIFSETGSQYTFGGRRREPYSGSRHSLSQSDQSLHERNSRSAPSSESFHDQNFNPQRSSQIADLTYESHYDTDPSEEPSEDEEYEGKGKGKAKVRGKGKAETRSTRSDKGKGKGKGKERQ</sequence>
<evidence type="ECO:0000256" key="1">
    <source>
        <dbReference type="SAM" id="MobiDB-lite"/>
    </source>
</evidence>
<feature type="compositionally biased region" description="Polar residues" evidence="1">
    <location>
        <begin position="215"/>
        <end position="235"/>
    </location>
</feature>
<feature type="compositionally biased region" description="Polar residues" evidence="1">
    <location>
        <begin position="391"/>
        <end position="413"/>
    </location>
</feature>
<dbReference type="RefSeq" id="XP_037221347.1">
    <property type="nucleotide sequence ID" value="XM_037361055.1"/>
</dbReference>
<feature type="compositionally biased region" description="Low complexity" evidence="1">
    <location>
        <begin position="178"/>
        <end position="193"/>
    </location>
</feature>
<dbReference type="Proteomes" id="UP000636479">
    <property type="component" value="Unassembled WGS sequence"/>
</dbReference>
<feature type="compositionally biased region" description="Basic and acidic residues" evidence="1">
    <location>
        <begin position="312"/>
        <end position="325"/>
    </location>
</feature>
<feature type="compositionally biased region" description="Polar residues" evidence="1">
    <location>
        <begin position="342"/>
        <end position="362"/>
    </location>
</feature>
<reference evidence="2" key="1">
    <citation type="submission" date="2020-05" db="EMBL/GenBank/DDBJ databases">
        <title>Mycena genomes resolve the evolution of fungal bioluminescence.</title>
        <authorList>
            <person name="Tsai I.J."/>
        </authorList>
    </citation>
    <scope>NUCLEOTIDE SEQUENCE</scope>
    <source>
        <strain evidence="2">171206Taipei</strain>
    </source>
</reference>
<protein>
    <submittedName>
        <fullName evidence="2">Uncharacterized protein</fullName>
    </submittedName>
</protein>
<evidence type="ECO:0000313" key="2">
    <source>
        <dbReference type="EMBL" id="KAF7306328.1"/>
    </source>
</evidence>
<feature type="compositionally biased region" description="Polar residues" evidence="1">
    <location>
        <begin position="374"/>
        <end position="383"/>
    </location>
</feature>
<comment type="caution">
    <text evidence="2">The sequence shown here is derived from an EMBL/GenBank/DDBJ whole genome shotgun (WGS) entry which is preliminary data.</text>
</comment>
<organism evidence="2 3">
    <name type="scientific">Mycena indigotica</name>
    <dbReference type="NCBI Taxonomy" id="2126181"/>
    <lineage>
        <taxon>Eukaryota</taxon>
        <taxon>Fungi</taxon>
        <taxon>Dikarya</taxon>
        <taxon>Basidiomycota</taxon>
        <taxon>Agaricomycotina</taxon>
        <taxon>Agaricomycetes</taxon>
        <taxon>Agaricomycetidae</taxon>
        <taxon>Agaricales</taxon>
        <taxon>Marasmiineae</taxon>
        <taxon>Mycenaceae</taxon>
        <taxon>Mycena</taxon>
    </lineage>
</organism>
<keyword evidence="3" id="KW-1185">Reference proteome</keyword>
<proteinExistence type="predicted"/>
<feature type="compositionally biased region" description="Basic and acidic residues" evidence="1">
    <location>
        <begin position="449"/>
        <end position="471"/>
    </location>
</feature>
<feature type="region of interest" description="Disordered" evidence="1">
    <location>
        <begin position="102"/>
        <end position="165"/>
    </location>
</feature>
<feature type="compositionally biased region" description="Acidic residues" evidence="1">
    <location>
        <begin position="424"/>
        <end position="435"/>
    </location>
</feature>
<evidence type="ECO:0000313" key="3">
    <source>
        <dbReference type="Proteomes" id="UP000636479"/>
    </source>
</evidence>